<dbReference type="Pfam" id="PF13354">
    <property type="entry name" value="Beta-lactamase2"/>
    <property type="match status" value="1"/>
</dbReference>
<dbReference type="GO" id="GO:0030655">
    <property type="term" value="P:beta-lactam antibiotic catabolic process"/>
    <property type="evidence" value="ECO:0007669"/>
    <property type="project" value="InterPro"/>
</dbReference>
<feature type="region of interest" description="Disordered" evidence="1">
    <location>
        <begin position="87"/>
        <end position="125"/>
    </location>
</feature>
<evidence type="ECO:0000256" key="1">
    <source>
        <dbReference type="SAM" id="MobiDB-lite"/>
    </source>
</evidence>
<dbReference type="Gene3D" id="3.40.710.10">
    <property type="entry name" value="DD-peptidase/beta-lactamase superfamily"/>
    <property type="match status" value="1"/>
</dbReference>
<dbReference type="Proteomes" id="UP000029080">
    <property type="component" value="Unassembled WGS sequence"/>
</dbReference>
<feature type="region of interest" description="Disordered" evidence="1">
    <location>
        <begin position="252"/>
        <end position="282"/>
    </location>
</feature>
<evidence type="ECO:0000259" key="4">
    <source>
        <dbReference type="Pfam" id="PF13354"/>
    </source>
</evidence>
<keyword evidence="2" id="KW-0812">Transmembrane</keyword>
<dbReference type="Pfam" id="PF13240">
    <property type="entry name" value="Zn_Ribbon_1"/>
    <property type="match status" value="1"/>
</dbReference>
<evidence type="ECO:0000313" key="5">
    <source>
        <dbReference type="EMBL" id="KFJ06136.1"/>
    </source>
</evidence>
<dbReference type="InterPro" id="IPR012338">
    <property type="entry name" value="Beta-lactam/transpept-like"/>
</dbReference>
<accession>A0A087EED5</accession>
<feature type="domain" description="Zinc-ribbon" evidence="3">
    <location>
        <begin position="3"/>
        <end position="25"/>
    </location>
</feature>
<evidence type="ECO:0000313" key="6">
    <source>
        <dbReference type="Proteomes" id="UP000029080"/>
    </source>
</evidence>
<organism evidence="5 6">
    <name type="scientific">Bifidobacterium tsurumiense</name>
    <dbReference type="NCBI Taxonomy" id="356829"/>
    <lineage>
        <taxon>Bacteria</taxon>
        <taxon>Bacillati</taxon>
        <taxon>Actinomycetota</taxon>
        <taxon>Actinomycetes</taxon>
        <taxon>Bifidobacteriales</taxon>
        <taxon>Bifidobacteriaceae</taxon>
        <taxon>Bifidobacterium</taxon>
    </lineage>
</organism>
<comment type="caution">
    <text evidence="5">The sequence shown here is derived from an EMBL/GenBank/DDBJ whole genome shotgun (WGS) entry which is preliminary data.</text>
</comment>
<dbReference type="RefSeq" id="WP_081693505.1">
    <property type="nucleotide sequence ID" value="NZ_JAXEUP010000036.1"/>
</dbReference>
<sequence>MSFCMHCGSPLSADDRFCQNCGTPVGSVQPGAQPGEQIKSSPDVQDVVSGQANQVPTVPELTMPAMPQKTQSQTAIPAIGDQLSYSGVGASSNAARQPSAFPGGEGTGSDTQSPTQGTQGFVSSNLGQNYEQGMAAQGSGFQSVHDQGIGQEQPIQSQPVVGNDFDTFMAQYDEGEQECATGSAAQSPVLADPTVPMAATSNANSSGSATSSSSTRRMGIIVAIISVIAVIAIVTTVILGHQLASERAASTASNTSASAASPSSSASSDSSSTTSASPDSSSADAAVSFSSADFDSIIDAYSTTDVAVSISTVGAEATTYDSKQSNQRLVAAGLYLPVYLAATNNGETSNATASDMMSSMNNDAANQLIADLGGTQGVNAWLSSHGYASTELQRNYGDVAASNEGKENYTSAQDAVAMLNAVAKTSAVSLMSVDVASSGVTIPEGMTVAAHRGSGIQNSVNYFLIVKDKGVTVSVAIMTHDQGDTRAAQLTTAVLSRIHRSITKK</sequence>
<feature type="domain" description="Beta-lactamase class A catalytic" evidence="4">
    <location>
        <begin position="351"/>
        <end position="429"/>
    </location>
</feature>
<dbReference type="eggNOG" id="ENOG5031H9W">
    <property type="taxonomic scope" value="Bacteria"/>
</dbReference>
<dbReference type="InterPro" id="IPR026870">
    <property type="entry name" value="Zinc_ribbon_dom"/>
</dbReference>
<evidence type="ECO:0000256" key="2">
    <source>
        <dbReference type="SAM" id="Phobius"/>
    </source>
</evidence>
<dbReference type="STRING" id="356829.BITS_1000"/>
<dbReference type="SUPFAM" id="SSF56601">
    <property type="entry name" value="beta-lactamase/transpeptidase-like"/>
    <property type="match status" value="1"/>
</dbReference>
<name>A0A087EED5_9BIFI</name>
<feature type="compositionally biased region" description="Polar residues" evidence="1">
    <location>
        <begin position="108"/>
        <end position="125"/>
    </location>
</feature>
<gene>
    <name evidence="5" type="ORF">BITS_1000</name>
</gene>
<evidence type="ECO:0000259" key="3">
    <source>
        <dbReference type="Pfam" id="PF13240"/>
    </source>
</evidence>
<feature type="compositionally biased region" description="Polar residues" evidence="1">
    <location>
        <begin position="87"/>
        <end position="96"/>
    </location>
</feature>
<dbReference type="AlphaFoldDB" id="A0A087EED5"/>
<feature type="transmembrane region" description="Helical" evidence="2">
    <location>
        <begin position="218"/>
        <end position="239"/>
    </location>
</feature>
<proteinExistence type="predicted"/>
<keyword evidence="2" id="KW-1133">Transmembrane helix</keyword>
<dbReference type="GO" id="GO:0008800">
    <property type="term" value="F:beta-lactamase activity"/>
    <property type="evidence" value="ECO:0007669"/>
    <property type="project" value="InterPro"/>
</dbReference>
<reference evidence="5 6" key="1">
    <citation type="submission" date="2014-03" db="EMBL/GenBank/DDBJ databases">
        <title>Genomics of Bifidobacteria.</title>
        <authorList>
            <person name="Ventura M."/>
            <person name="Milani C."/>
            <person name="Lugli G.A."/>
        </authorList>
    </citation>
    <scope>NUCLEOTIDE SEQUENCE [LARGE SCALE GENOMIC DNA]</scope>
    <source>
        <strain evidence="5 6">JCM 13495</strain>
    </source>
</reference>
<dbReference type="EMBL" id="JGZU01000009">
    <property type="protein sequence ID" value="KFJ06136.1"/>
    <property type="molecule type" value="Genomic_DNA"/>
</dbReference>
<dbReference type="InterPro" id="IPR045155">
    <property type="entry name" value="Beta-lactam_cat"/>
</dbReference>
<keyword evidence="2" id="KW-0472">Membrane</keyword>
<keyword evidence="6" id="KW-1185">Reference proteome</keyword>
<protein>
    <submittedName>
        <fullName evidence="5">Beta-lactamase class A-like protein</fullName>
    </submittedName>
</protein>